<evidence type="ECO:0000256" key="7">
    <source>
        <dbReference type="SAM" id="Phobius"/>
    </source>
</evidence>
<dbReference type="PROSITE" id="PS51318">
    <property type="entry name" value="TAT"/>
    <property type="match status" value="1"/>
</dbReference>
<feature type="signal peptide" evidence="8">
    <location>
        <begin position="1"/>
        <end position="25"/>
    </location>
</feature>
<evidence type="ECO:0000256" key="3">
    <source>
        <dbReference type="ARBA" id="ARBA00022723"/>
    </source>
</evidence>
<keyword evidence="3" id="KW-0479">Metal-binding</keyword>
<dbReference type="InterPro" id="IPR051555">
    <property type="entry name" value="FDH_Electron_Transfer_Unit"/>
</dbReference>
<evidence type="ECO:0000259" key="9">
    <source>
        <dbReference type="PROSITE" id="PS51379"/>
    </source>
</evidence>
<dbReference type="PROSITE" id="PS00198">
    <property type="entry name" value="4FE4S_FER_1"/>
    <property type="match status" value="1"/>
</dbReference>
<evidence type="ECO:0000313" key="11">
    <source>
        <dbReference type="Proteomes" id="UP000482487"/>
    </source>
</evidence>
<dbReference type="PANTHER" id="PTHR43545:SF4">
    <property type="entry name" value="IRON-SULFUR PROTEIN"/>
    <property type="match status" value="1"/>
</dbReference>
<evidence type="ECO:0000256" key="8">
    <source>
        <dbReference type="SAM" id="SignalP"/>
    </source>
</evidence>
<dbReference type="InterPro" id="IPR054814">
    <property type="entry name" value="HmcB"/>
</dbReference>
<dbReference type="AlphaFoldDB" id="A0A7C9MHA8"/>
<feature type="domain" description="4Fe-4S ferredoxin-type" evidence="9">
    <location>
        <begin position="131"/>
        <end position="160"/>
    </location>
</feature>
<dbReference type="RefSeq" id="WP_160957937.1">
    <property type="nucleotide sequence ID" value="NZ_WVUD01000001.1"/>
</dbReference>
<evidence type="ECO:0000256" key="6">
    <source>
        <dbReference type="ARBA" id="ARBA00023014"/>
    </source>
</evidence>
<keyword evidence="2" id="KW-0004">4Fe-4S</keyword>
<dbReference type="EMBL" id="WVUD01000001">
    <property type="protein sequence ID" value="MYL81729.1"/>
    <property type="molecule type" value="Genomic_DNA"/>
</dbReference>
<accession>A0A7C9MHA8</accession>
<keyword evidence="4" id="KW-0677">Repeat</keyword>
<reference evidence="10 11" key="1">
    <citation type="submission" date="2020-01" db="EMBL/GenBank/DDBJ databases">
        <title>Genome sequence of Desulfovibrio aerotolerans DSM 16695(T).</title>
        <authorList>
            <person name="Karnachuk O."/>
            <person name="Avakyan M."/>
            <person name="Mardanov A."/>
            <person name="Kadnikov V."/>
            <person name="Ravin N."/>
        </authorList>
    </citation>
    <scope>NUCLEOTIDE SEQUENCE [LARGE SCALE GENOMIC DNA]</scope>
    <source>
        <strain evidence="10 11">DSM 16695</strain>
    </source>
</reference>
<gene>
    <name evidence="10" type="ORF">GTA51_01060</name>
</gene>
<comment type="caution">
    <text evidence="10">The sequence shown here is derived from an EMBL/GenBank/DDBJ whole genome shotgun (WGS) entry which is preliminary data.</text>
</comment>
<sequence length="351" mass="37213">MKRRHFLGLLGAAGVTLGSGAVATAASSADIKGLPNAGGVLFDATRCIGCRKCESACNQVNSLPAPAKPFDDLTVLDTKRRTDAKTYTIVNKYVPQASKPPVFRKIQCNHCIDPACASACFVAAFKKMETGAVVYDESVCVGCRYCMVACPFNIPAYEYDKAFTPRVMKCTLCHPRILEGKLPGCVEACPKEALTYGKRRELLNLAWDRIGANPGLYVEHVYGEREMGGTSWLTIAPKPSLAALDMNEGLGTASAPELTSGALAAVPAVAGIWPVLLTGLYAITKRKDKIAETEKQQAVAAAIAKASADAQAKLSEELAKAEVANKRRIEVEVQKALEAAATAAAAEGEDS</sequence>
<keyword evidence="6" id="KW-0411">Iron-sulfur</keyword>
<organism evidence="10 11">
    <name type="scientific">Solidesulfovibrio aerotolerans</name>
    <dbReference type="NCBI Taxonomy" id="295255"/>
    <lineage>
        <taxon>Bacteria</taxon>
        <taxon>Pseudomonadati</taxon>
        <taxon>Thermodesulfobacteriota</taxon>
        <taxon>Desulfovibrionia</taxon>
        <taxon>Desulfovibrionales</taxon>
        <taxon>Desulfovibrionaceae</taxon>
        <taxon>Solidesulfovibrio</taxon>
    </lineage>
</organism>
<dbReference type="InterPro" id="IPR017896">
    <property type="entry name" value="4Fe4S_Fe-S-bd"/>
</dbReference>
<keyword evidence="5" id="KW-0408">Iron</keyword>
<dbReference type="InterPro" id="IPR017900">
    <property type="entry name" value="4Fe4S_Fe_S_CS"/>
</dbReference>
<dbReference type="CDD" id="cd10561">
    <property type="entry name" value="HybA_like"/>
    <property type="match status" value="1"/>
</dbReference>
<name>A0A7C9MHA8_9BACT</name>
<dbReference type="PROSITE" id="PS51379">
    <property type="entry name" value="4FE4S_FER_2"/>
    <property type="match status" value="2"/>
</dbReference>
<feature type="transmembrane region" description="Helical" evidence="7">
    <location>
        <begin position="262"/>
        <end position="283"/>
    </location>
</feature>
<dbReference type="GO" id="GO:0051539">
    <property type="term" value="F:4 iron, 4 sulfur cluster binding"/>
    <property type="evidence" value="ECO:0007669"/>
    <property type="project" value="UniProtKB-KW"/>
</dbReference>
<dbReference type="GO" id="GO:0046872">
    <property type="term" value="F:metal ion binding"/>
    <property type="evidence" value="ECO:0007669"/>
    <property type="project" value="UniProtKB-KW"/>
</dbReference>
<keyword evidence="7" id="KW-0812">Transmembrane</keyword>
<dbReference type="Pfam" id="PF13247">
    <property type="entry name" value="Fer4_11"/>
    <property type="match status" value="1"/>
</dbReference>
<keyword evidence="7" id="KW-1133">Transmembrane helix</keyword>
<dbReference type="OrthoDB" id="9789030at2"/>
<keyword evidence="8" id="KW-0732">Signal</keyword>
<protein>
    <submittedName>
        <fullName evidence="10">4Fe-4S dicluster domain-containing protein</fullName>
    </submittedName>
</protein>
<dbReference type="Proteomes" id="UP000482487">
    <property type="component" value="Unassembled WGS sequence"/>
</dbReference>
<evidence type="ECO:0000256" key="2">
    <source>
        <dbReference type="ARBA" id="ARBA00022485"/>
    </source>
</evidence>
<dbReference type="InterPro" id="IPR006311">
    <property type="entry name" value="TAT_signal"/>
</dbReference>
<dbReference type="PANTHER" id="PTHR43545">
    <property type="entry name" value="FORMATE DEHYDROGENASE, NITRATE-INDUCIBLE, IRON-SULFUR SUBUNIT"/>
    <property type="match status" value="1"/>
</dbReference>
<keyword evidence="7" id="KW-0472">Membrane</keyword>
<proteinExistence type="predicted"/>
<feature type="chain" id="PRO_5028951888" evidence="8">
    <location>
        <begin position="26"/>
        <end position="351"/>
    </location>
</feature>
<evidence type="ECO:0000256" key="1">
    <source>
        <dbReference type="ARBA" id="ARBA00004196"/>
    </source>
</evidence>
<keyword evidence="11" id="KW-1185">Reference proteome</keyword>
<dbReference type="SUPFAM" id="SSF54862">
    <property type="entry name" value="4Fe-4S ferredoxins"/>
    <property type="match status" value="1"/>
</dbReference>
<evidence type="ECO:0000313" key="10">
    <source>
        <dbReference type="EMBL" id="MYL81729.1"/>
    </source>
</evidence>
<dbReference type="GO" id="GO:0030313">
    <property type="term" value="C:cell envelope"/>
    <property type="evidence" value="ECO:0007669"/>
    <property type="project" value="UniProtKB-SubCell"/>
</dbReference>
<evidence type="ECO:0000256" key="5">
    <source>
        <dbReference type="ARBA" id="ARBA00023004"/>
    </source>
</evidence>
<dbReference type="NCBIfam" id="NF045715">
    <property type="entry name" value="sulf_resp_HmcB"/>
    <property type="match status" value="1"/>
</dbReference>
<feature type="domain" description="4Fe-4S ferredoxin-type" evidence="9">
    <location>
        <begin position="38"/>
        <end position="68"/>
    </location>
</feature>
<dbReference type="Gene3D" id="3.30.70.20">
    <property type="match status" value="2"/>
</dbReference>
<comment type="subcellular location">
    <subcellularLocation>
        <location evidence="1">Cell envelope</location>
    </subcellularLocation>
</comment>
<evidence type="ECO:0000256" key="4">
    <source>
        <dbReference type="ARBA" id="ARBA00022737"/>
    </source>
</evidence>